<organism evidence="1 2">
    <name type="scientific">Pneumocystis murina (strain B123)</name>
    <name type="common">Mouse pneumocystis pneumonia agent</name>
    <name type="synonym">Pneumocystis carinii f. sp. muris</name>
    <dbReference type="NCBI Taxonomy" id="1069680"/>
    <lineage>
        <taxon>Eukaryota</taxon>
        <taxon>Fungi</taxon>
        <taxon>Dikarya</taxon>
        <taxon>Ascomycota</taxon>
        <taxon>Taphrinomycotina</taxon>
        <taxon>Pneumocystomycetes</taxon>
        <taxon>Pneumocystaceae</taxon>
        <taxon>Pneumocystis</taxon>
    </lineage>
</organism>
<dbReference type="AlphaFoldDB" id="M7P9Z0"/>
<dbReference type="Proteomes" id="UP000011958">
    <property type="component" value="Unassembled WGS sequence"/>
</dbReference>
<reference evidence="2" key="1">
    <citation type="journal article" date="2016" name="Nat. Commun.">
        <title>Genome analysis of three Pneumocystis species reveals adaptation mechanisms to life exclusively in mammalian hosts.</title>
        <authorList>
            <person name="Ma L."/>
            <person name="Chen Z."/>
            <person name="Huang D.W."/>
            <person name="Kutty G."/>
            <person name="Ishihara M."/>
            <person name="Wang H."/>
            <person name="Abouelleil A."/>
            <person name="Bishop L."/>
            <person name="Davey E."/>
            <person name="Deng R."/>
            <person name="Deng X."/>
            <person name="Fan L."/>
            <person name="Fantoni G."/>
            <person name="Fitzgerald M."/>
            <person name="Gogineni E."/>
            <person name="Goldberg J.M."/>
            <person name="Handley G."/>
            <person name="Hu X."/>
            <person name="Huber C."/>
            <person name="Jiao X."/>
            <person name="Jones K."/>
            <person name="Levin J.Z."/>
            <person name="Liu Y."/>
            <person name="Macdonald P."/>
            <person name="Melnikov A."/>
            <person name="Raley C."/>
            <person name="Sassi M."/>
            <person name="Sherman B.T."/>
            <person name="Song X."/>
            <person name="Sykes S."/>
            <person name="Tran B."/>
            <person name="Walsh L."/>
            <person name="Xia Y."/>
            <person name="Yang J."/>
            <person name="Young S."/>
            <person name="Zeng Q."/>
            <person name="Zheng X."/>
            <person name="Stephens R."/>
            <person name="Nusbaum C."/>
            <person name="Birren B.W."/>
            <person name="Azadi P."/>
            <person name="Lempicki R.A."/>
            <person name="Cuomo C.A."/>
            <person name="Kovacs J.A."/>
        </authorList>
    </citation>
    <scope>NUCLEOTIDE SEQUENCE [LARGE SCALE GENOMIC DNA]</scope>
    <source>
        <strain evidence="2">B123</strain>
    </source>
</reference>
<name>M7P9Z0_PNEMU</name>
<protein>
    <submittedName>
        <fullName evidence="1">Uncharacterized protein</fullName>
    </submittedName>
</protein>
<proteinExistence type="predicted"/>
<evidence type="ECO:0000313" key="1">
    <source>
        <dbReference type="EMBL" id="EMR10685.1"/>
    </source>
</evidence>
<keyword evidence="2" id="KW-1185">Reference proteome</keyword>
<dbReference type="GeneID" id="19894534"/>
<dbReference type="RefSeq" id="XP_007872745.1">
    <property type="nucleotide sequence ID" value="XM_007874554.1"/>
</dbReference>
<evidence type="ECO:0000313" key="2">
    <source>
        <dbReference type="Proteomes" id="UP000011958"/>
    </source>
</evidence>
<dbReference type="EMBL" id="AFWA02000003">
    <property type="protein sequence ID" value="EMR10685.1"/>
    <property type="molecule type" value="Genomic_DNA"/>
</dbReference>
<accession>M7P9Z0</accession>
<dbReference type="OrthoDB" id="5419363at2759"/>
<sequence>MKFLKDSVIIQLSPIKHLAHSDPSKKLKKIMPYERNRKRKAKEKEAISEELSNSNLVIYESKKKKNEGNIKKKSMKNEDLGLCNEGSYTLNSKTKKNNHIESKQNISFSLQEHDTKDNEYDEFIWDIENNISYNVSSDNYSLISSNLDYYSD</sequence>
<dbReference type="VEuPathDB" id="FungiDB:PNEG_00836"/>
<dbReference type="HOGENOM" id="CLU_1723149_0_0_1"/>
<gene>
    <name evidence="1" type="ORF">PNEG_00836</name>
</gene>
<comment type="caution">
    <text evidence="1">The sequence shown here is derived from an EMBL/GenBank/DDBJ whole genome shotgun (WGS) entry which is preliminary data.</text>
</comment>